<evidence type="ECO:0000313" key="2">
    <source>
        <dbReference type="EMBL" id="GEM89719.1"/>
    </source>
</evidence>
<dbReference type="SUPFAM" id="SSF109604">
    <property type="entry name" value="HD-domain/PDEase-like"/>
    <property type="match status" value="1"/>
</dbReference>
<dbReference type="PANTHER" id="PTHR45228">
    <property type="entry name" value="CYCLIC DI-GMP PHOSPHODIESTERASE TM_0186-RELATED"/>
    <property type="match status" value="1"/>
</dbReference>
<accession>A0A511RJ99</accession>
<dbReference type="SMART" id="SM00065">
    <property type="entry name" value="GAF"/>
    <property type="match status" value="3"/>
</dbReference>
<dbReference type="Proteomes" id="UP000321827">
    <property type="component" value="Unassembled WGS sequence"/>
</dbReference>
<dbReference type="SUPFAM" id="SSF55781">
    <property type="entry name" value="GAF domain-like"/>
    <property type="match status" value="3"/>
</dbReference>
<dbReference type="InterPro" id="IPR037522">
    <property type="entry name" value="HD_GYP_dom"/>
</dbReference>
<name>A0A511RJ99_9DEIN</name>
<dbReference type="InterPro" id="IPR029016">
    <property type="entry name" value="GAF-like_dom_sf"/>
</dbReference>
<gene>
    <name evidence="2" type="ORF">ODE01S_11530</name>
</gene>
<dbReference type="Pfam" id="PF13487">
    <property type="entry name" value="HD_5"/>
    <property type="match status" value="1"/>
</dbReference>
<dbReference type="SMART" id="SM00471">
    <property type="entry name" value="HDc"/>
    <property type="match status" value="1"/>
</dbReference>
<comment type="caution">
    <text evidence="2">The sequence shown here is derived from an EMBL/GenBank/DDBJ whole genome shotgun (WGS) entry which is preliminary data.</text>
</comment>
<evidence type="ECO:0000313" key="3">
    <source>
        <dbReference type="Proteomes" id="UP000321827"/>
    </source>
</evidence>
<dbReference type="CDD" id="cd00077">
    <property type="entry name" value="HDc"/>
    <property type="match status" value="1"/>
</dbReference>
<dbReference type="InterPro" id="IPR006675">
    <property type="entry name" value="HDIG_dom"/>
</dbReference>
<proteinExistence type="predicted"/>
<protein>
    <recommendedName>
        <fullName evidence="1">HD-GYP domain-containing protein</fullName>
    </recommendedName>
</protein>
<organism evidence="2 3">
    <name type="scientific">Oceanithermus desulfurans NBRC 100063</name>
    <dbReference type="NCBI Taxonomy" id="1227550"/>
    <lineage>
        <taxon>Bacteria</taxon>
        <taxon>Thermotogati</taxon>
        <taxon>Deinococcota</taxon>
        <taxon>Deinococci</taxon>
        <taxon>Thermales</taxon>
        <taxon>Thermaceae</taxon>
        <taxon>Oceanithermus</taxon>
    </lineage>
</organism>
<sequence length="806" mass="90782">MVAALHDAEEAFVVLRLRDDDFELVHANRAFARRTGFDPRFDQPLPGARVYADPDHRSAIVARLRTGKRCQLRLPLTLEGRPRTVHSVFFPLKPPYYAGLLRELAPEQQMVQVFRSLERVKEALDRAPAEFYAAVLTSALESVPGADAGSLWILQGDRFVCTAQVGHTPELINFSVSFETELRWYGQGEAAMRQGTPRIITRRTIEAINSETEIASLNSERPLQANLLIPIVRKGEVYGTFNLDSVRNENAFTIESIEAGRLFAEEILGFLETERREQRLRGRLGLLERIVEINRIARRARSQGQLYLETLTALRRYIGSSHVTVFLLEEDGQVLRVVASTTPDLTAGMRIPRDRGASWIAIEERRAVHIHDIYKDPRVFHFGERRRGPVALLAAPLIDGSGEVVGVISANSRPHQGFGEGELAFFEASAEAIGMATERLKALGEATRRAEAYRKLIVLSTEIEVLENPDEIAERALRTILELTPFEAGVFYTLKGGKRLEPDVLVGDYPSRFPRIYEDHPVHLGEGLVGSTIAGRKGGAVHDYRDYPGALEPFVKIGTRSVLVEPLWVKGVPYGGLALLTFGQPAAPPAEARYLVQLTARRIERAFERIGHLTTLKEAREAMFRAFGVALERRDYETRGHTERVAQLSTRLARALGLRGGELEAVRWGAYLHDIGKLAIPDRILLKEGPLDEDEWALMREHTEIGFQMLEPIPFLPRSTRNIVRFHHERWDGSGYPRGLAGTEIPLEARLFAVVDVFDALANERPYKKSWAPREVARELRELSGRHLDPVIVDRFLQLKRPLRRG</sequence>
<dbReference type="NCBIfam" id="TIGR00277">
    <property type="entry name" value="HDIG"/>
    <property type="match status" value="1"/>
</dbReference>
<reference evidence="2 3" key="1">
    <citation type="submission" date="2019-07" db="EMBL/GenBank/DDBJ databases">
        <title>Whole genome shotgun sequence of Oceanithermus desulfurans NBRC 100063.</title>
        <authorList>
            <person name="Hosoyama A."/>
            <person name="Uohara A."/>
            <person name="Ohji S."/>
            <person name="Ichikawa N."/>
        </authorList>
    </citation>
    <scope>NUCLEOTIDE SEQUENCE [LARGE SCALE GENOMIC DNA]</scope>
    <source>
        <strain evidence="2 3">NBRC 100063</strain>
    </source>
</reference>
<dbReference type="InterPro" id="IPR052020">
    <property type="entry name" value="Cyclic_di-GMP/3'3'-cGAMP_PDE"/>
</dbReference>
<dbReference type="InterPro" id="IPR003607">
    <property type="entry name" value="HD/PDEase_dom"/>
</dbReference>
<dbReference type="CDD" id="cd18773">
    <property type="entry name" value="PDC1_HK_sensor"/>
    <property type="match status" value="1"/>
</dbReference>
<dbReference type="PROSITE" id="PS51832">
    <property type="entry name" value="HD_GYP"/>
    <property type="match status" value="1"/>
</dbReference>
<dbReference type="AlphaFoldDB" id="A0A511RJ99"/>
<dbReference type="Pfam" id="PF13185">
    <property type="entry name" value="GAF_2"/>
    <property type="match status" value="3"/>
</dbReference>
<dbReference type="EMBL" id="BJXN01000006">
    <property type="protein sequence ID" value="GEM89719.1"/>
    <property type="molecule type" value="Genomic_DNA"/>
</dbReference>
<dbReference type="Gene3D" id="3.30.450.40">
    <property type="match status" value="3"/>
</dbReference>
<feature type="domain" description="HD-GYP" evidence="1">
    <location>
        <begin position="616"/>
        <end position="806"/>
    </location>
</feature>
<dbReference type="Gene3D" id="1.10.3210.10">
    <property type="entry name" value="Hypothetical protein af1432"/>
    <property type="match status" value="1"/>
</dbReference>
<dbReference type="PANTHER" id="PTHR45228:SF1">
    <property type="entry name" value="CYCLIC DI-GMP PHOSPHODIESTERASE TM_0186"/>
    <property type="match status" value="1"/>
</dbReference>
<dbReference type="InterPro" id="IPR003018">
    <property type="entry name" value="GAF"/>
</dbReference>
<evidence type="ECO:0000259" key="1">
    <source>
        <dbReference type="PROSITE" id="PS51832"/>
    </source>
</evidence>